<gene>
    <name evidence="1" type="ORF">GCM10008088_15080</name>
</gene>
<keyword evidence="2" id="KW-1185">Reference proteome</keyword>
<reference evidence="2" key="1">
    <citation type="journal article" date="2019" name="Int. J. Syst. Evol. Microbiol.">
        <title>The Global Catalogue of Microorganisms (GCM) 10K type strain sequencing project: providing services to taxonomists for standard genome sequencing and annotation.</title>
        <authorList>
            <consortium name="The Broad Institute Genomics Platform"/>
            <consortium name="The Broad Institute Genome Sequencing Center for Infectious Disease"/>
            <person name="Wu L."/>
            <person name="Ma J."/>
        </authorList>
    </citation>
    <scope>NUCLEOTIDE SEQUENCE [LARGE SCALE GENOMIC DNA]</scope>
    <source>
        <strain evidence="2">KCTC 12708</strain>
    </source>
</reference>
<evidence type="ECO:0008006" key="3">
    <source>
        <dbReference type="Google" id="ProtNLM"/>
    </source>
</evidence>
<sequence length="50" mass="5685">MMGDILNVLKQIIIYNVSKKRNCSYCAHAHGVYADSMSAMSSEREDFRVT</sequence>
<proteinExistence type="predicted"/>
<protein>
    <recommendedName>
        <fullName evidence="3">Alkylhydroperoxidase AhpD family core domain-containing protein</fullName>
    </recommendedName>
</protein>
<evidence type="ECO:0000313" key="2">
    <source>
        <dbReference type="Proteomes" id="UP000615593"/>
    </source>
</evidence>
<dbReference type="Proteomes" id="UP000615593">
    <property type="component" value="Unassembled WGS sequence"/>
</dbReference>
<comment type="caution">
    <text evidence="1">The sequence shown here is derived from an EMBL/GenBank/DDBJ whole genome shotgun (WGS) entry which is preliminary data.</text>
</comment>
<organism evidence="1 2">
    <name type="scientific">Mesonia mobilis</name>
    <dbReference type="NCBI Taxonomy" id="369791"/>
    <lineage>
        <taxon>Bacteria</taxon>
        <taxon>Pseudomonadati</taxon>
        <taxon>Bacteroidota</taxon>
        <taxon>Flavobacteriia</taxon>
        <taxon>Flavobacteriales</taxon>
        <taxon>Flavobacteriaceae</taxon>
        <taxon>Mesonia</taxon>
    </lineage>
</organism>
<accession>A0ABQ3BQS3</accession>
<name>A0ABQ3BQS3_9FLAO</name>
<evidence type="ECO:0000313" key="1">
    <source>
        <dbReference type="EMBL" id="GGZ54339.1"/>
    </source>
</evidence>
<dbReference type="GeneID" id="94370595"/>
<dbReference type="RefSeq" id="WP_229797305.1">
    <property type="nucleotide sequence ID" value="NZ_BMWY01000003.1"/>
</dbReference>
<dbReference type="EMBL" id="BMWY01000003">
    <property type="protein sequence ID" value="GGZ54339.1"/>
    <property type="molecule type" value="Genomic_DNA"/>
</dbReference>